<dbReference type="GO" id="GO:0005886">
    <property type="term" value="C:plasma membrane"/>
    <property type="evidence" value="ECO:0007669"/>
    <property type="project" value="UniProtKB-SubCell"/>
</dbReference>
<dbReference type="RefSeq" id="WP_176976241.1">
    <property type="nucleotide sequence ID" value="NZ_JABZEO010000005.1"/>
</dbReference>
<proteinExistence type="predicted"/>
<feature type="transmembrane region" description="Helical" evidence="1">
    <location>
        <begin position="12"/>
        <end position="35"/>
    </location>
</feature>
<protein>
    <submittedName>
        <fullName evidence="2">ABC transporter permease subunit</fullName>
    </submittedName>
</protein>
<feature type="transmembrane region" description="Helical" evidence="1">
    <location>
        <begin position="171"/>
        <end position="188"/>
    </location>
</feature>
<name>A0A850RAX5_9GAMM</name>
<feature type="transmembrane region" description="Helical" evidence="1">
    <location>
        <begin position="140"/>
        <end position="159"/>
    </location>
</feature>
<keyword evidence="1" id="KW-0812">Transmembrane</keyword>
<dbReference type="EMBL" id="JABZEO010000005">
    <property type="protein sequence ID" value="NVZ09486.1"/>
    <property type="molecule type" value="Genomic_DNA"/>
</dbReference>
<dbReference type="Proteomes" id="UP000592294">
    <property type="component" value="Unassembled WGS sequence"/>
</dbReference>
<dbReference type="Pfam" id="PF12679">
    <property type="entry name" value="ABC2_membrane_2"/>
    <property type="match status" value="1"/>
</dbReference>
<dbReference type="AlphaFoldDB" id="A0A850RAX5"/>
<organism evidence="2 3">
    <name type="scientific">Allochromatium humboldtianum</name>
    <dbReference type="NCBI Taxonomy" id="504901"/>
    <lineage>
        <taxon>Bacteria</taxon>
        <taxon>Pseudomonadati</taxon>
        <taxon>Pseudomonadota</taxon>
        <taxon>Gammaproteobacteria</taxon>
        <taxon>Chromatiales</taxon>
        <taxon>Chromatiaceae</taxon>
        <taxon>Allochromatium</taxon>
    </lineage>
</organism>
<dbReference type="GO" id="GO:0140359">
    <property type="term" value="F:ABC-type transporter activity"/>
    <property type="evidence" value="ECO:0007669"/>
    <property type="project" value="InterPro"/>
</dbReference>
<feature type="transmembrane region" description="Helical" evidence="1">
    <location>
        <begin position="208"/>
        <end position="235"/>
    </location>
</feature>
<keyword evidence="3" id="KW-1185">Reference proteome</keyword>
<evidence type="ECO:0000313" key="2">
    <source>
        <dbReference type="EMBL" id="NVZ09486.1"/>
    </source>
</evidence>
<gene>
    <name evidence="2" type="ORF">HW932_09440</name>
</gene>
<feature type="transmembrane region" description="Helical" evidence="1">
    <location>
        <begin position="108"/>
        <end position="128"/>
    </location>
</feature>
<feature type="transmembrane region" description="Helical" evidence="1">
    <location>
        <begin position="59"/>
        <end position="77"/>
    </location>
</feature>
<evidence type="ECO:0000256" key="1">
    <source>
        <dbReference type="SAM" id="Phobius"/>
    </source>
</evidence>
<comment type="caution">
    <text evidence="2">The sequence shown here is derived from an EMBL/GenBank/DDBJ whole genome shotgun (WGS) entry which is preliminary data.</text>
</comment>
<reference evidence="2 3" key="1">
    <citation type="submission" date="2020-06" db="EMBL/GenBank/DDBJ databases">
        <title>Whole-genome sequence of Allochromatium humboldtianum DSM 21881, type strain.</title>
        <authorList>
            <person name="Kyndt J.A."/>
            <person name="Meyer T.E."/>
        </authorList>
    </citation>
    <scope>NUCLEOTIDE SEQUENCE [LARGE SCALE GENOMIC DNA]</scope>
    <source>
        <strain evidence="2 3">DSM 21881</strain>
    </source>
</reference>
<accession>A0A850RAX5</accession>
<evidence type="ECO:0000313" key="3">
    <source>
        <dbReference type="Proteomes" id="UP000592294"/>
    </source>
</evidence>
<dbReference type="PANTHER" id="PTHR43471">
    <property type="entry name" value="ABC TRANSPORTER PERMEASE"/>
    <property type="match status" value="1"/>
</dbReference>
<keyword evidence="1" id="KW-0472">Membrane</keyword>
<keyword evidence="1" id="KW-1133">Transmembrane helix</keyword>
<sequence>MIGTIAAREIRSGLVTPLLWVLLGVGQVVLAWIFLQVVEDFSALDAGERSASLTQELCVNLFGFAAVLAMFAAPLLAMRMLSAEFRDGGYDLLAAAPARLIEILLGKFIALAVLITPLCLLPAANLALLSGAATLDLGQVAAATLGLWLAALFFGAIGLQASSLTEQPGAAVLIAFGLLLLFSIIGRAESLTAQTLSLFGWLSWNEHLFRFLLGAVRLSDLAYFLFFTGFFLALAHRHLANRRLQ</sequence>